<name>A0A8K0KXX1_9PEZI</name>
<organism evidence="1 2">
    <name type="scientific">Elsinoe batatas</name>
    <dbReference type="NCBI Taxonomy" id="2601811"/>
    <lineage>
        <taxon>Eukaryota</taxon>
        <taxon>Fungi</taxon>
        <taxon>Dikarya</taxon>
        <taxon>Ascomycota</taxon>
        <taxon>Pezizomycotina</taxon>
        <taxon>Dothideomycetes</taxon>
        <taxon>Dothideomycetidae</taxon>
        <taxon>Myriangiales</taxon>
        <taxon>Elsinoaceae</taxon>
        <taxon>Elsinoe</taxon>
    </lineage>
</organism>
<proteinExistence type="predicted"/>
<evidence type="ECO:0000313" key="1">
    <source>
        <dbReference type="EMBL" id="KAG8625402.1"/>
    </source>
</evidence>
<dbReference type="OrthoDB" id="74545at2759"/>
<reference evidence="1" key="1">
    <citation type="submission" date="2021-07" db="EMBL/GenBank/DDBJ databases">
        <title>Elsinoe batatas strain:CRI-CJ2 Genome sequencing and assembly.</title>
        <authorList>
            <person name="Huang L."/>
        </authorList>
    </citation>
    <scope>NUCLEOTIDE SEQUENCE</scope>
    <source>
        <strain evidence="1">CRI-CJ2</strain>
    </source>
</reference>
<protein>
    <recommendedName>
        <fullName evidence="3">Reverse transcriptase domain-containing protein</fullName>
    </recommendedName>
</protein>
<gene>
    <name evidence="1" type="ORF">KVT40_007153</name>
</gene>
<dbReference type="Proteomes" id="UP000809789">
    <property type="component" value="Unassembled WGS sequence"/>
</dbReference>
<dbReference type="AlphaFoldDB" id="A0A8K0KXX1"/>
<keyword evidence="2" id="KW-1185">Reference proteome</keyword>
<evidence type="ECO:0008006" key="3">
    <source>
        <dbReference type="Google" id="ProtNLM"/>
    </source>
</evidence>
<dbReference type="EMBL" id="JAESVG020000008">
    <property type="protein sequence ID" value="KAG8625402.1"/>
    <property type="molecule type" value="Genomic_DNA"/>
</dbReference>
<dbReference type="PANTHER" id="PTHR37015:SF2">
    <property type="entry name" value="REVERSE TRANSCRIPTASE DOMAIN-CONTAINING PROTEIN"/>
    <property type="match status" value="1"/>
</dbReference>
<dbReference type="PANTHER" id="PTHR37015">
    <property type="entry name" value="REVERSE TRANSCRIPTASE DOMAIN-CONTAINING PROTEIN"/>
    <property type="match status" value="1"/>
</dbReference>
<evidence type="ECO:0000313" key="2">
    <source>
        <dbReference type="Proteomes" id="UP000809789"/>
    </source>
</evidence>
<accession>A0A8K0KXX1</accession>
<comment type="caution">
    <text evidence="1">The sequence shown here is derived from an EMBL/GenBank/DDBJ whole genome shotgun (WGS) entry which is preliminary data.</text>
</comment>
<sequence length="728" mass="82537">MTPPKTVPQTHDYDPFASRANVVRQDSRYSQIRACLAREIHYDGGHCTEETRLPTSSICIYQQRDCSHCQHGDCCTPTCHQEKAGKARIPANKVRRPTQISSRLSGQGWSWEQSAIPVMQRRQLNGKYRFFMDEEIHQALLVHYIGAQLARGPSWHTTNGTAMTEEDTLRRAYFLRETTRQSGQVVPSLKVPSRTLDNIREALYDDNYFLIQLPHDLESGTRDYTGGDSDDVSTEKTPVELKQELMELITADMLVDLETSDEFCVIQSGFTWFGPSLPHATIFELLQFFGFKQYFINFCKAFLEAPLVFAQDGPDAVPTTRKAGAPMSHALSDVLGEMLLFCLDHAVNLATKGRKLFRLHDDLWFWGTGADCETAWQTIQEFTLRTGLKLNAEKSGSCFLTGDRVKADSIPPPSSLPEGKIKWGFLVLSPTTRKWEINLTQVHDHISELRLQLSACHSVLAFIQAWNSYVSRFFTTNFGRAANCHGNSHLRSVISTFELIQRELFPSGSVTSHLKTMIATRFSIPADTIPTGFLYFPTELGGLDLRNPFIPLLARLHEPPTTDSLSDQDLTENGGVLGHTLEPEDRLRLAALQDRHEYNRAKARFDKEKATFTTIDGWRPADHETFFSFEEYIRFRAETSYFFVAAAEALREHPPEKAVEQTLSRAETRAVDERMEAGWSAKVYSQWILALYGPEMVEMFGGVEVGDRELLPVGLVKMLRGERVRWQG</sequence>